<evidence type="ECO:0000256" key="4">
    <source>
        <dbReference type="SAM" id="MobiDB-lite"/>
    </source>
</evidence>
<keyword evidence="1" id="KW-0805">Transcription regulation</keyword>
<accession>A0A7X3H3R0</accession>
<dbReference type="PROSITE" id="PS50043">
    <property type="entry name" value="HTH_LUXR_2"/>
    <property type="match status" value="1"/>
</dbReference>
<evidence type="ECO:0000313" key="6">
    <source>
        <dbReference type="EMBL" id="MWK54819.1"/>
    </source>
</evidence>
<comment type="caution">
    <text evidence="6">The sequence shown here is derived from an EMBL/GenBank/DDBJ whole genome shotgun (WGS) entry which is preliminary data.</text>
</comment>
<dbReference type="SUPFAM" id="SSF52540">
    <property type="entry name" value="P-loop containing nucleoside triphosphate hydrolases"/>
    <property type="match status" value="1"/>
</dbReference>
<dbReference type="Pfam" id="PF25873">
    <property type="entry name" value="WHD_MalT"/>
    <property type="match status" value="1"/>
</dbReference>
<organism evidence="6 7">
    <name type="scientific">Metapseudomonas otitidis</name>
    <dbReference type="NCBI Taxonomy" id="319939"/>
    <lineage>
        <taxon>Bacteria</taxon>
        <taxon>Pseudomonadati</taxon>
        <taxon>Pseudomonadota</taxon>
        <taxon>Gammaproteobacteria</taxon>
        <taxon>Pseudomonadales</taxon>
        <taxon>Pseudomonadaceae</taxon>
        <taxon>Metapseudomonas</taxon>
    </lineage>
</organism>
<proteinExistence type="predicted"/>
<dbReference type="Gene3D" id="1.25.40.10">
    <property type="entry name" value="Tetratricopeptide repeat domain"/>
    <property type="match status" value="1"/>
</dbReference>
<feature type="domain" description="HTH luxR-type" evidence="5">
    <location>
        <begin position="858"/>
        <end position="923"/>
    </location>
</feature>
<dbReference type="AlphaFoldDB" id="A0A7X3H3R0"/>
<dbReference type="SMART" id="SM00421">
    <property type="entry name" value="HTH_LUXR"/>
    <property type="match status" value="1"/>
</dbReference>
<dbReference type="InterPro" id="IPR000792">
    <property type="entry name" value="Tscrpt_reg_LuxR_C"/>
</dbReference>
<dbReference type="InterPro" id="IPR041617">
    <property type="entry name" value="TPR_MalT"/>
</dbReference>
<name>A0A7X3H3R0_9GAMM</name>
<dbReference type="Pfam" id="PF17874">
    <property type="entry name" value="TPR_MalT"/>
    <property type="match status" value="1"/>
</dbReference>
<feature type="region of interest" description="Disordered" evidence="4">
    <location>
        <begin position="1"/>
        <end position="31"/>
    </location>
</feature>
<dbReference type="Pfam" id="PF00196">
    <property type="entry name" value="GerE"/>
    <property type="match status" value="1"/>
</dbReference>
<dbReference type="Gene3D" id="1.10.10.10">
    <property type="entry name" value="Winged helix-like DNA-binding domain superfamily/Winged helix DNA-binding domain"/>
    <property type="match status" value="1"/>
</dbReference>
<dbReference type="PRINTS" id="PR00038">
    <property type="entry name" value="HTHLUXR"/>
</dbReference>
<dbReference type="InterPro" id="IPR011990">
    <property type="entry name" value="TPR-like_helical_dom_sf"/>
</dbReference>
<evidence type="ECO:0000313" key="7">
    <source>
        <dbReference type="Proteomes" id="UP000461288"/>
    </source>
</evidence>
<keyword evidence="2" id="KW-0238">DNA-binding</keyword>
<gene>
    <name evidence="6" type="ORF">GO594_02400</name>
</gene>
<dbReference type="Gene3D" id="3.40.50.300">
    <property type="entry name" value="P-loop containing nucleotide triphosphate hydrolases"/>
    <property type="match status" value="1"/>
</dbReference>
<dbReference type="CDD" id="cd06170">
    <property type="entry name" value="LuxR_C_like"/>
    <property type="match status" value="1"/>
</dbReference>
<evidence type="ECO:0000256" key="2">
    <source>
        <dbReference type="ARBA" id="ARBA00023125"/>
    </source>
</evidence>
<dbReference type="Pfam" id="PF13191">
    <property type="entry name" value="AAA_16"/>
    <property type="match status" value="1"/>
</dbReference>
<protein>
    <submittedName>
        <fullName evidence="6">AAA family ATPase</fullName>
    </submittedName>
</protein>
<dbReference type="InterPro" id="IPR059106">
    <property type="entry name" value="WHD_MalT"/>
</dbReference>
<dbReference type="Proteomes" id="UP000461288">
    <property type="component" value="Unassembled WGS sequence"/>
</dbReference>
<dbReference type="PROSITE" id="PS00622">
    <property type="entry name" value="HTH_LUXR_1"/>
    <property type="match status" value="1"/>
</dbReference>
<keyword evidence="3" id="KW-0804">Transcription</keyword>
<dbReference type="InterPro" id="IPR036388">
    <property type="entry name" value="WH-like_DNA-bd_sf"/>
</dbReference>
<dbReference type="GO" id="GO:0003677">
    <property type="term" value="F:DNA binding"/>
    <property type="evidence" value="ECO:0007669"/>
    <property type="project" value="UniProtKB-KW"/>
</dbReference>
<dbReference type="InterPro" id="IPR039420">
    <property type="entry name" value="WalR-like"/>
</dbReference>
<dbReference type="InterPro" id="IPR041664">
    <property type="entry name" value="AAA_16"/>
</dbReference>
<evidence type="ECO:0000259" key="5">
    <source>
        <dbReference type="PROSITE" id="PS50043"/>
    </source>
</evidence>
<dbReference type="InterPro" id="IPR016032">
    <property type="entry name" value="Sig_transdc_resp-reg_C-effctor"/>
</dbReference>
<evidence type="ECO:0000256" key="1">
    <source>
        <dbReference type="ARBA" id="ARBA00023015"/>
    </source>
</evidence>
<dbReference type="PANTHER" id="PTHR43214:SF41">
    <property type="entry name" value="NITRATE_NITRITE RESPONSE REGULATOR PROTEIN NARP"/>
    <property type="match status" value="1"/>
</dbReference>
<evidence type="ECO:0000256" key="3">
    <source>
        <dbReference type="ARBA" id="ARBA00023163"/>
    </source>
</evidence>
<dbReference type="PANTHER" id="PTHR43214">
    <property type="entry name" value="TWO-COMPONENT RESPONSE REGULATOR"/>
    <property type="match status" value="1"/>
</dbReference>
<dbReference type="SUPFAM" id="SSF46894">
    <property type="entry name" value="C-terminal effector domain of the bipartite response regulators"/>
    <property type="match status" value="1"/>
</dbReference>
<dbReference type="GO" id="GO:0006355">
    <property type="term" value="P:regulation of DNA-templated transcription"/>
    <property type="evidence" value="ECO:0007669"/>
    <property type="project" value="InterPro"/>
</dbReference>
<dbReference type="EMBL" id="WTFN01000004">
    <property type="protein sequence ID" value="MWK54819.1"/>
    <property type="molecule type" value="Genomic_DNA"/>
</dbReference>
<reference evidence="6 7" key="1">
    <citation type="submission" date="2019-12" db="EMBL/GenBank/DDBJ databases">
        <title>Draft genome sequence of Pseudomonas otitidis recovered from a chicken carcass.</title>
        <authorList>
            <person name="Vieira T.R."/>
            <person name="Oliviera E.F.C."/>
            <person name="Silva N.M.V."/>
            <person name="Sambrano G.E."/>
            <person name="Cibulski S.P."/>
            <person name="Cardoso M.R.I."/>
        </authorList>
    </citation>
    <scope>NUCLEOTIDE SEQUENCE [LARGE SCALE GENOMIC DNA]</scope>
    <source>
        <strain evidence="6 7">25_K</strain>
    </source>
</reference>
<dbReference type="InterPro" id="IPR027417">
    <property type="entry name" value="P-loop_NTPase"/>
</dbReference>
<sequence length="928" mass="104304">MAPAQHLREAQGAQSHPGHPSGPGTGATAVSSVSQPFHLLRTKLYPPEVGGQPRLPRQALIDRLWEARERRVLVLSAPAGFGKSTVLSLFREALQREGARVAWLSCDESDSEPQRLLQYLVAAVEAVIPGFGANTAGLLCGEVNWPVEAIIDAFVSDLQRLEGELYLMLDDFHRIRHASLEQGARHLVERLPRNVHLISSTRFTPRSLFVENEAFMLQAEDLRLSLEETEAYFRDVRPLELSRSELKQLHARTEGWITALHLASLALARHPDRAAFLASLSGTERNIADYLAEDVVNSLPVTLQQFLDQTSVLDEFCADLCNALTGRRDGLDMLMRLQREQLFVIALDEQGEWFRYHHLFAEFLQGRLARHGDSATLLHAAARWCEGHDLPDRAIKYALRGRDFGFAAELLERQGARLIAGNRVYGILSMLKDVPAEVIREHPVFQIFYAWQLAFEQKFAESEALIEEVSTRLLQGRGKVIHFGLGELLAASQVLKALVLLYQDKLEACLKVARQWLAMVPDNQPVFRASLACVQAAAYALLGEFGDAAGSIAAARECLRLVDSEYLHVMTSLIESLICKESGELERGRSIAEVARGRVERVFGRRSRVGGPLVLAYADLLYEQDRHAAVLAELPLATTWRDVATPVELISRGQLVMARARFFAGESELALNQLDDWLAGLQGPGYERVFAHGMSCKVQFLLWLRRPNEAERVCLQLERHLAPLSQARYADAHTVLALSQARLALSERRPEKAQSVLEACLARQGAEHQRDRRLRLSLLLSVAYWRKGNSDKAFALFQPVLEEAWNRGYRRLFQDDALWLLPLWEAWRAAEPKRAGVWQGLADNLREQCRRLNVDPETFDDNQDISHREREILRFVAAGLSNRDIAQAVHLSEATIKWHLHNLFAKLGVRSRTQAVLKGKSLGLLSEA</sequence>